<feature type="domain" description="Restriction endonuclease type II-like" evidence="1">
    <location>
        <begin position="232"/>
        <end position="290"/>
    </location>
</feature>
<evidence type="ECO:0000259" key="1">
    <source>
        <dbReference type="Pfam" id="PF18741"/>
    </source>
</evidence>
<comment type="caution">
    <text evidence="2">The sequence shown here is derived from an EMBL/GenBank/DDBJ whole genome shotgun (WGS) entry which is preliminary data.</text>
</comment>
<name>A0ABP6PGX1_9ACTN</name>
<dbReference type="SUPFAM" id="SSF52980">
    <property type="entry name" value="Restriction endonuclease-like"/>
    <property type="match status" value="1"/>
</dbReference>
<dbReference type="InterPro" id="IPR049468">
    <property type="entry name" value="Restrct_endonuc-II-like_dom"/>
</dbReference>
<dbReference type="EMBL" id="BAAAVV010000010">
    <property type="protein sequence ID" value="GAA3178297.1"/>
    <property type="molecule type" value="Genomic_DNA"/>
</dbReference>
<dbReference type="InterPro" id="IPR011335">
    <property type="entry name" value="Restrct_endonuc-II-like"/>
</dbReference>
<dbReference type="Proteomes" id="UP001499924">
    <property type="component" value="Unassembled WGS sequence"/>
</dbReference>
<evidence type="ECO:0000313" key="3">
    <source>
        <dbReference type="Proteomes" id="UP001499924"/>
    </source>
</evidence>
<sequence length="302" mass="34111">MICETVLEHGGLATRQQLLRSVPRAVLDGHIGRRQLVRVFPHVYRLKGPDDGGLTTLRAALLHAGPQAALSHLTALAVWGERRLEHPLHLTVEESLRRAGAPGLIVHRRKRFDPDSDQCVIRHGLRITTLPRTVIDSWPLLPPDERRPLTLDLARRGRVTADLLDEALAERPNIAGRRLLRQTIELIADGCQSELEAHGVLNVFRHRSLPRSVGQYRIELPSGRISLDRAWPEVKVAVELDGARYHTSPEDRRRDLARDTALAALGWVVLRFTFAEVLRDPEGVRRKVLEVYRTRLAQLRVG</sequence>
<keyword evidence="3" id="KW-1185">Reference proteome</keyword>
<dbReference type="Pfam" id="PF18741">
    <property type="entry name" value="MTES_1575"/>
    <property type="match status" value="1"/>
</dbReference>
<proteinExistence type="predicted"/>
<evidence type="ECO:0000313" key="2">
    <source>
        <dbReference type="EMBL" id="GAA3178297.1"/>
    </source>
</evidence>
<protein>
    <recommendedName>
        <fullName evidence="1">Restriction endonuclease type II-like domain-containing protein</fullName>
    </recommendedName>
</protein>
<gene>
    <name evidence="2" type="ORF">GCM10010531_35160</name>
</gene>
<reference evidence="3" key="1">
    <citation type="journal article" date="2019" name="Int. J. Syst. Evol. Microbiol.">
        <title>The Global Catalogue of Microorganisms (GCM) 10K type strain sequencing project: providing services to taxonomists for standard genome sequencing and annotation.</title>
        <authorList>
            <consortium name="The Broad Institute Genomics Platform"/>
            <consortium name="The Broad Institute Genome Sequencing Center for Infectious Disease"/>
            <person name="Wu L."/>
            <person name="Ma J."/>
        </authorList>
    </citation>
    <scope>NUCLEOTIDE SEQUENCE [LARGE SCALE GENOMIC DNA]</scope>
    <source>
        <strain evidence="3">JCM 15614</strain>
    </source>
</reference>
<accession>A0ABP6PGX1</accession>
<dbReference type="Gene3D" id="3.40.960.10">
    <property type="entry name" value="VSR Endonuclease"/>
    <property type="match status" value="1"/>
</dbReference>
<organism evidence="2 3">
    <name type="scientific">Blastococcus jejuensis</name>
    <dbReference type="NCBI Taxonomy" id="351224"/>
    <lineage>
        <taxon>Bacteria</taxon>
        <taxon>Bacillati</taxon>
        <taxon>Actinomycetota</taxon>
        <taxon>Actinomycetes</taxon>
        <taxon>Geodermatophilales</taxon>
        <taxon>Geodermatophilaceae</taxon>
        <taxon>Blastococcus</taxon>
    </lineage>
</organism>